<feature type="domain" description="HTH tetR-type" evidence="6">
    <location>
        <begin position="29"/>
        <end position="89"/>
    </location>
</feature>
<accession>A0ABT1HBM9</accession>
<feature type="DNA-binding region" description="H-T-H motif" evidence="4">
    <location>
        <begin position="52"/>
        <end position="71"/>
    </location>
</feature>
<evidence type="ECO:0000256" key="1">
    <source>
        <dbReference type="ARBA" id="ARBA00023015"/>
    </source>
</evidence>
<dbReference type="InterPro" id="IPR009057">
    <property type="entry name" value="Homeodomain-like_sf"/>
</dbReference>
<dbReference type="InterPro" id="IPR050109">
    <property type="entry name" value="HTH-type_TetR-like_transc_reg"/>
</dbReference>
<evidence type="ECO:0000259" key="6">
    <source>
        <dbReference type="PROSITE" id="PS50977"/>
    </source>
</evidence>
<organism evidence="7 8">
    <name type="scientific">Williamsia maris</name>
    <dbReference type="NCBI Taxonomy" id="72806"/>
    <lineage>
        <taxon>Bacteria</taxon>
        <taxon>Bacillati</taxon>
        <taxon>Actinomycetota</taxon>
        <taxon>Actinomycetes</taxon>
        <taxon>Mycobacteriales</taxon>
        <taxon>Nocardiaceae</taxon>
        <taxon>Williamsia</taxon>
    </lineage>
</organism>
<protein>
    <submittedName>
        <fullName evidence="7">Transcriptional regulator, TetR family</fullName>
    </submittedName>
</protein>
<reference evidence="7 8" key="1">
    <citation type="submission" date="2022-06" db="EMBL/GenBank/DDBJ databases">
        <title>Genomic Encyclopedia of Archaeal and Bacterial Type Strains, Phase II (KMG-II): from individual species to whole genera.</title>
        <authorList>
            <person name="Goeker M."/>
        </authorList>
    </citation>
    <scope>NUCLEOTIDE SEQUENCE [LARGE SCALE GENOMIC DNA]</scope>
    <source>
        <strain evidence="7 8">DSM 44693</strain>
    </source>
</reference>
<dbReference type="PANTHER" id="PTHR30055">
    <property type="entry name" value="HTH-TYPE TRANSCRIPTIONAL REGULATOR RUTR"/>
    <property type="match status" value="1"/>
</dbReference>
<keyword evidence="3" id="KW-0804">Transcription</keyword>
<dbReference type="InterPro" id="IPR036271">
    <property type="entry name" value="Tet_transcr_reg_TetR-rel_C_sf"/>
</dbReference>
<name>A0ABT1HBM9_9NOCA</name>
<comment type="caution">
    <text evidence="7">The sequence shown here is derived from an EMBL/GenBank/DDBJ whole genome shotgun (WGS) entry which is preliminary data.</text>
</comment>
<evidence type="ECO:0000256" key="5">
    <source>
        <dbReference type="SAM" id="MobiDB-lite"/>
    </source>
</evidence>
<keyword evidence="8" id="KW-1185">Reference proteome</keyword>
<proteinExistence type="predicted"/>
<dbReference type="PROSITE" id="PS50977">
    <property type="entry name" value="HTH_TETR_2"/>
    <property type="match status" value="1"/>
</dbReference>
<evidence type="ECO:0000256" key="4">
    <source>
        <dbReference type="PROSITE-ProRule" id="PRU00335"/>
    </source>
</evidence>
<evidence type="ECO:0000256" key="2">
    <source>
        <dbReference type="ARBA" id="ARBA00023125"/>
    </source>
</evidence>
<dbReference type="SUPFAM" id="SSF46689">
    <property type="entry name" value="Homeodomain-like"/>
    <property type="match status" value="1"/>
</dbReference>
<dbReference type="Gene3D" id="1.10.10.60">
    <property type="entry name" value="Homeodomain-like"/>
    <property type="match status" value="1"/>
</dbReference>
<dbReference type="PRINTS" id="PR00455">
    <property type="entry name" value="HTHTETR"/>
</dbReference>
<dbReference type="InterPro" id="IPR001647">
    <property type="entry name" value="HTH_TetR"/>
</dbReference>
<keyword evidence="2 4" id="KW-0238">DNA-binding</keyword>
<dbReference type="PANTHER" id="PTHR30055:SF151">
    <property type="entry name" value="TRANSCRIPTIONAL REGULATORY PROTEIN"/>
    <property type="match status" value="1"/>
</dbReference>
<evidence type="ECO:0000313" key="8">
    <source>
        <dbReference type="Proteomes" id="UP001206895"/>
    </source>
</evidence>
<evidence type="ECO:0000256" key="3">
    <source>
        <dbReference type="ARBA" id="ARBA00023163"/>
    </source>
</evidence>
<sequence length="275" mass="29433">MYANSFTVASTTIDGDGGVAVTEADPAPRLTRSAIVDVAIELADAEGFAAVSMRKLADRLGVGAMSLYRHVADKDALLMAMTEEVGRRFPYPHEMAPVDAAGDGSPIGGAGDDLDVVGHRSWRECVQVAVEIDWALYQRHPWVVLAYSSPRHSMGASSLGCLDWMMAGFGQLGVDRVTAAEMTLTLWSYIQGVALADVSEQLLRTNAEHASTRSGLDDVLDGEEADPPPPRVAALRGVGRERGLTDSRRRLDHGVDLLCVGFEAAAAELGHKPHR</sequence>
<dbReference type="Pfam" id="PF00440">
    <property type="entry name" value="TetR_N"/>
    <property type="match status" value="1"/>
</dbReference>
<dbReference type="Proteomes" id="UP001206895">
    <property type="component" value="Unassembled WGS sequence"/>
</dbReference>
<dbReference type="Gene3D" id="1.10.357.10">
    <property type="entry name" value="Tetracycline Repressor, domain 2"/>
    <property type="match status" value="1"/>
</dbReference>
<gene>
    <name evidence="7" type="ORF">LX13_001475</name>
</gene>
<keyword evidence="1" id="KW-0805">Transcription regulation</keyword>
<evidence type="ECO:0000313" key="7">
    <source>
        <dbReference type="EMBL" id="MCP2175656.1"/>
    </source>
</evidence>
<dbReference type="SUPFAM" id="SSF48498">
    <property type="entry name" value="Tetracyclin repressor-like, C-terminal domain"/>
    <property type="match status" value="1"/>
</dbReference>
<feature type="region of interest" description="Disordered" evidence="5">
    <location>
        <begin position="213"/>
        <end position="232"/>
    </location>
</feature>
<dbReference type="EMBL" id="JAMTCJ010000002">
    <property type="protein sequence ID" value="MCP2175656.1"/>
    <property type="molecule type" value="Genomic_DNA"/>
</dbReference>